<sequence length="123" mass="13647">MKHEQGRLQVATTTLELNNKRGIYKFGSTVTTGFRAHSARCLKGRTHIEKLVLRAKRNRGLNRRRVGMKGYRLKLKGIDVGSIKECNVEGELLAGSQVISESLRGLIEAPFLRYPVIGLVAGS</sequence>
<gene>
    <name evidence="1" type="ORF">Glove_337g8</name>
</gene>
<protein>
    <submittedName>
        <fullName evidence="1">Uncharacterized protein</fullName>
    </submittedName>
</protein>
<accession>A0A397HIB3</accession>
<organism evidence="1 2">
    <name type="scientific">Diversispora epigaea</name>
    <dbReference type="NCBI Taxonomy" id="1348612"/>
    <lineage>
        <taxon>Eukaryota</taxon>
        <taxon>Fungi</taxon>
        <taxon>Fungi incertae sedis</taxon>
        <taxon>Mucoromycota</taxon>
        <taxon>Glomeromycotina</taxon>
        <taxon>Glomeromycetes</taxon>
        <taxon>Diversisporales</taxon>
        <taxon>Diversisporaceae</taxon>
        <taxon>Diversispora</taxon>
    </lineage>
</organism>
<comment type="caution">
    <text evidence="1">The sequence shown here is derived from an EMBL/GenBank/DDBJ whole genome shotgun (WGS) entry which is preliminary data.</text>
</comment>
<evidence type="ECO:0000313" key="2">
    <source>
        <dbReference type="Proteomes" id="UP000266861"/>
    </source>
</evidence>
<name>A0A397HIB3_9GLOM</name>
<proteinExistence type="predicted"/>
<dbReference type="AlphaFoldDB" id="A0A397HIB3"/>
<reference evidence="1 2" key="1">
    <citation type="submission" date="2018-08" db="EMBL/GenBank/DDBJ databases">
        <title>Genome and evolution of the arbuscular mycorrhizal fungus Diversispora epigaea (formerly Glomus versiforme) and its bacterial endosymbionts.</title>
        <authorList>
            <person name="Sun X."/>
            <person name="Fei Z."/>
            <person name="Harrison M."/>
        </authorList>
    </citation>
    <scope>NUCLEOTIDE SEQUENCE [LARGE SCALE GENOMIC DNA]</scope>
    <source>
        <strain evidence="1 2">IT104</strain>
    </source>
</reference>
<keyword evidence="2" id="KW-1185">Reference proteome</keyword>
<evidence type="ECO:0000313" key="1">
    <source>
        <dbReference type="EMBL" id="RHZ62697.1"/>
    </source>
</evidence>
<dbReference type="EMBL" id="PQFF01000307">
    <property type="protein sequence ID" value="RHZ62697.1"/>
    <property type="molecule type" value="Genomic_DNA"/>
</dbReference>
<dbReference type="Proteomes" id="UP000266861">
    <property type="component" value="Unassembled WGS sequence"/>
</dbReference>